<keyword evidence="2" id="KW-1185">Reference proteome</keyword>
<dbReference type="InterPro" id="IPR032466">
    <property type="entry name" value="Metal_Hydrolase"/>
</dbReference>
<name>A0A7J7M0L7_9MAGN</name>
<reference evidence="1 2" key="1">
    <citation type="journal article" date="2020" name="IScience">
        <title>Genome Sequencing of the Endangered Kingdonia uniflora (Circaeasteraceae, Ranunculales) Reveals Potential Mechanisms of Evolutionary Specialization.</title>
        <authorList>
            <person name="Sun Y."/>
            <person name="Deng T."/>
            <person name="Zhang A."/>
            <person name="Moore M.J."/>
            <person name="Landis J.B."/>
            <person name="Lin N."/>
            <person name="Zhang H."/>
            <person name="Zhang X."/>
            <person name="Huang J."/>
            <person name="Zhang X."/>
            <person name="Sun H."/>
            <person name="Wang H."/>
        </authorList>
    </citation>
    <scope>NUCLEOTIDE SEQUENCE [LARGE SCALE GENOMIC DNA]</scope>
    <source>
        <strain evidence="1">TB1705</strain>
        <tissue evidence="1">Leaf</tissue>
    </source>
</reference>
<protein>
    <submittedName>
        <fullName evidence="1">Uncharacterized protein</fullName>
    </submittedName>
</protein>
<dbReference type="PANTHER" id="PTHR47176:SF1">
    <property type="entry name" value="OS04G0577500 PROTEIN"/>
    <property type="match status" value="1"/>
</dbReference>
<dbReference type="Proteomes" id="UP000541444">
    <property type="component" value="Unassembled WGS sequence"/>
</dbReference>
<dbReference type="SUPFAM" id="SSF51556">
    <property type="entry name" value="Metallo-dependent hydrolases"/>
    <property type="match status" value="1"/>
</dbReference>
<dbReference type="Gene3D" id="3.20.20.140">
    <property type="entry name" value="Metal-dependent hydrolases"/>
    <property type="match status" value="1"/>
</dbReference>
<dbReference type="Pfam" id="PF01026">
    <property type="entry name" value="TatD_DNase"/>
    <property type="match status" value="1"/>
</dbReference>
<dbReference type="AlphaFoldDB" id="A0A7J7M0L7"/>
<dbReference type="InterPro" id="IPR001130">
    <property type="entry name" value="TatD-like"/>
</dbReference>
<proteinExistence type="predicted"/>
<dbReference type="EMBL" id="JACGCM010001845">
    <property type="protein sequence ID" value="KAF6148413.1"/>
    <property type="molecule type" value="Genomic_DNA"/>
</dbReference>
<dbReference type="OrthoDB" id="6079689at2759"/>
<accession>A0A7J7M0L7</accession>
<dbReference type="PANTHER" id="PTHR47176">
    <property type="entry name" value="OSJNBA0020J04.13 PROTEIN"/>
    <property type="match status" value="1"/>
</dbReference>
<organism evidence="1 2">
    <name type="scientific">Kingdonia uniflora</name>
    <dbReference type="NCBI Taxonomy" id="39325"/>
    <lineage>
        <taxon>Eukaryota</taxon>
        <taxon>Viridiplantae</taxon>
        <taxon>Streptophyta</taxon>
        <taxon>Embryophyta</taxon>
        <taxon>Tracheophyta</taxon>
        <taxon>Spermatophyta</taxon>
        <taxon>Magnoliopsida</taxon>
        <taxon>Ranunculales</taxon>
        <taxon>Circaeasteraceae</taxon>
        <taxon>Kingdonia</taxon>
    </lineage>
</organism>
<evidence type="ECO:0000313" key="2">
    <source>
        <dbReference type="Proteomes" id="UP000541444"/>
    </source>
</evidence>
<sequence>MKGDALPHKSHTLNKNTSIVNEEKLSLFNYHCHLQVPRIHHAYPQLIQTALDSGVLRFGINGVSEKDWEVEKQMSEEYPNFLIPCFGLYPGLGEYDEKCYDDQVLKDYTWSAYIDRLPQ</sequence>
<gene>
    <name evidence="1" type="ORF">GIB67_038768</name>
</gene>
<evidence type="ECO:0000313" key="1">
    <source>
        <dbReference type="EMBL" id="KAF6148413.1"/>
    </source>
</evidence>
<dbReference type="GO" id="GO:0016788">
    <property type="term" value="F:hydrolase activity, acting on ester bonds"/>
    <property type="evidence" value="ECO:0007669"/>
    <property type="project" value="InterPro"/>
</dbReference>
<comment type="caution">
    <text evidence="1">The sequence shown here is derived from an EMBL/GenBank/DDBJ whole genome shotgun (WGS) entry which is preliminary data.</text>
</comment>